<evidence type="ECO:0000256" key="5">
    <source>
        <dbReference type="ARBA" id="ARBA00023136"/>
    </source>
</evidence>
<dbReference type="GO" id="GO:0098771">
    <property type="term" value="P:inorganic ion homeostasis"/>
    <property type="evidence" value="ECO:0007669"/>
    <property type="project" value="UniProtKB-ARBA"/>
</dbReference>
<evidence type="ECO:0000256" key="2">
    <source>
        <dbReference type="ARBA" id="ARBA00022448"/>
    </source>
</evidence>
<evidence type="ECO:0000256" key="1">
    <source>
        <dbReference type="ARBA" id="ARBA00004141"/>
    </source>
</evidence>
<dbReference type="STRING" id="61424.A0A2T9Y9F0"/>
<dbReference type="EMBL" id="MBFT01000338">
    <property type="protein sequence ID" value="PVU93016.1"/>
    <property type="molecule type" value="Genomic_DNA"/>
</dbReference>
<dbReference type="Gene3D" id="1.20.1510.10">
    <property type="entry name" value="Cation efflux protein transmembrane domain"/>
    <property type="match status" value="1"/>
</dbReference>
<name>A0A2T9Y9F0_9FUNG</name>
<dbReference type="InterPro" id="IPR058533">
    <property type="entry name" value="Cation_efflux_TM"/>
</dbReference>
<evidence type="ECO:0000313" key="8">
    <source>
        <dbReference type="EMBL" id="PVU93016.1"/>
    </source>
</evidence>
<evidence type="ECO:0000256" key="3">
    <source>
        <dbReference type="ARBA" id="ARBA00022692"/>
    </source>
</evidence>
<comment type="caution">
    <text evidence="7">The sequence shown here is derived from an EMBL/GenBank/DDBJ whole genome shotgun (WGS) entry which is preliminary data.</text>
</comment>
<comment type="subcellular location">
    <subcellularLocation>
        <location evidence="1">Membrane</location>
        <topology evidence="1">Multi-pass membrane protein</topology>
    </subcellularLocation>
</comment>
<dbReference type="InterPro" id="IPR002524">
    <property type="entry name" value="Cation_efflux"/>
</dbReference>
<evidence type="ECO:0000256" key="4">
    <source>
        <dbReference type="ARBA" id="ARBA00022989"/>
    </source>
</evidence>
<dbReference type="PANTHER" id="PTHR43840:SF15">
    <property type="entry name" value="MITOCHONDRIAL METAL TRANSPORTER 1-RELATED"/>
    <property type="match status" value="1"/>
</dbReference>
<accession>A0A2T9Y9F0</accession>
<evidence type="ECO:0000259" key="6">
    <source>
        <dbReference type="Pfam" id="PF01545"/>
    </source>
</evidence>
<dbReference type="SUPFAM" id="SSF161111">
    <property type="entry name" value="Cation efflux protein transmembrane domain-like"/>
    <property type="match status" value="1"/>
</dbReference>
<keyword evidence="2" id="KW-0813">Transport</keyword>
<proteinExistence type="predicted"/>
<dbReference type="GO" id="GO:0008324">
    <property type="term" value="F:monoatomic cation transmembrane transporter activity"/>
    <property type="evidence" value="ECO:0007669"/>
    <property type="project" value="InterPro"/>
</dbReference>
<dbReference type="GO" id="GO:0016020">
    <property type="term" value="C:membrane"/>
    <property type="evidence" value="ECO:0007669"/>
    <property type="project" value="UniProtKB-SubCell"/>
</dbReference>
<reference evidence="7 9" key="1">
    <citation type="journal article" date="2018" name="MBio">
        <title>Comparative Genomics Reveals the Core Gene Toolbox for the Fungus-Insect Symbiosis.</title>
        <authorList>
            <person name="Wang Y."/>
            <person name="Stata M."/>
            <person name="Wang W."/>
            <person name="Stajich J.E."/>
            <person name="White M.M."/>
            <person name="Moncalvo J.M."/>
        </authorList>
    </citation>
    <scope>NUCLEOTIDE SEQUENCE [LARGE SCALE GENOMIC DNA]</scope>
    <source>
        <strain evidence="7 9">AUS-77-4</strain>
    </source>
</reference>
<dbReference type="PANTHER" id="PTHR43840">
    <property type="entry name" value="MITOCHONDRIAL METAL TRANSPORTER 1-RELATED"/>
    <property type="match status" value="1"/>
</dbReference>
<keyword evidence="9" id="KW-1185">Reference proteome</keyword>
<dbReference type="AlphaFoldDB" id="A0A2T9Y9F0"/>
<keyword evidence="5" id="KW-0472">Membrane</keyword>
<evidence type="ECO:0000313" key="7">
    <source>
        <dbReference type="EMBL" id="PVU88950.1"/>
    </source>
</evidence>
<keyword evidence="3" id="KW-0812">Transmembrane</keyword>
<sequence>MAANLFLSVMKGVAGVKQPTKTAPFGYGKYDAIGTIAVSSILVGAGAGIGVHSLELFVEMIPDTLSISELFSFSAETYSTNFVAGSSSHLHDLNPEALNLVDINTENKHVVNPNAIWFAGASVIINEGLYRITKKVGKRISSDVLIANALHHRGDSWTSMITIVAIGGSHLGLPILDPLGGLVVGLYLAQNGAMMIKDAVFELTDTLKRPDIDQDLEIAAREILESDVGIIRISNIFHRKSGPFNHIQLTLTLPKTMEMSKVQVAENKAKGIVMKKIPNIQSVAVSVRHD</sequence>
<dbReference type="SUPFAM" id="SSF160240">
    <property type="entry name" value="Cation efflux protein cytoplasmic domain-like"/>
    <property type="match status" value="1"/>
</dbReference>
<dbReference type="InterPro" id="IPR050291">
    <property type="entry name" value="CDF_Transporter"/>
</dbReference>
<dbReference type="InterPro" id="IPR027469">
    <property type="entry name" value="Cation_efflux_TMD_sf"/>
</dbReference>
<feature type="domain" description="Cation efflux protein transmembrane" evidence="6">
    <location>
        <begin position="4"/>
        <end position="203"/>
    </location>
</feature>
<organism evidence="7 9">
    <name type="scientific">Furculomyces boomerangus</name>
    <dbReference type="NCBI Taxonomy" id="61424"/>
    <lineage>
        <taxon>Eukaryota</taxon>
        <taxon>Fungi</taxon>
        <taxon>Fungi incertae sedis</taxon>
        <taxon>Zoopagomycota</taxon>
        <taxon>Kickxellomycotina</taxon>
        <taxon>Harpellomycetes</taxon>
        <taxon>Harpellales</taxon>
        <taxon>Harpellaceae</taxon>
        <taxon>Furculomyces</taxon>
    </lineage>
</organism>
<protein>
    <recommendedName>
        <fullName evidence="6">Cation efflux protein transmembrane domain-containing protein</fullName>
    </recommendedName>
</protein>
<dbReference type="EMBL" id="MBFT01000589">
    <property type="protein sequence ID" value="PVU88950.1"/>
    <property type="molecule type" value="Genomic_DNA"/>
</dbReference>
<dbReference type="Proteomes" id="UP000245699">
    <property type="component" value="Unassembled WGS sequence"/>
</dbReference>
<evidence type="ECO:0000313" key="9">
    <source>
        <dbReference type="Proteomes" id="UP000245699"/>
    </source>
</evidence>
<dbReference type="Gene3D" id="3.30.70.1350">
    <property type="entry name" value="Cation efflux protein, cytoplasmic domain"/>
    <property type="match status" value="1"/>
</dbReference>
<gene>
    <name evidence="8" type="ORF">BB559_003501</name>
    <name evidence="7" type="ORF">BB559_005302</name>
</gene>
<keyword evidence="4" id="KW-1133">Transmembrane helix</keyword>
<dbReference type="NCBIfam" id="TIGR01297">
    <property type="entry name" value="CDF"/>
    <property type="match status" value="1"/>
</dbReference>
<dbReference type="Pfam" id="PF01545">
    <property type="entry name" value="Cation_efflux"/>
    <property type="match status" value="1"/>
</dbReference>
<dbReference type="OrthoDB" id="435980at2759"/>
<dbReference type="InterPro" id="IPR036837">
    <property type="entry name" value="Cation_efflux_CTD_sf"/>
</dbReference>
<dbReference type="GO" id="GO:0030003">
    <property type="term" value="P:intracellular monoatomic cation homeostasis"/>
    <property type="evidence" value="ECO:0007669"/>
    <property type="project" value="UniProtKB-ARBA"/>
</dbReference>